<name>A0AAQ3Q1U6_9LILI</name>
<dbReference type="Proteomes" id="UP001327560">
    <property type="component" value="Chromosome 1"/>
</dbReference>
<keyword evidence="3" id="KW-1185">Reference proteome</keyword>
<feature type="compositionally biased region" description="Basic residues" evidence="1">
    <location>
        <begin position="60"/>
        <end position="70"/>
    </location>
</feature>
<sequence length="70" mass="7546">MIQSGGCSAIAVRCGGACRISPNSGAWRMRTRLRAAARSGKREDAGEMKRKDGLCARGDGKRKRNKAVPR</sequence>
<organism evidence="2 3">
    <name type="scientific">Canna indica</name>
    <name type="common">Indian-shot</name>
    <dbReference type="NCBI Taxonomy" id="4628"/>
    <lineage>
        <taxon>Eukaryota</taxon>
        <taxon>Viridiplantae</taxon>
        <taxon>Streptophyta</taxon>
        <taxon>Embryophyta</taxon>
        <taxon>Tracheophyta</taxon>
        <taxon>Spermatophyta</taxon>
        <taxon>Magnoliopsida</taxon>
        <taxon>Liliopsida</taxon>
        <taxon>Zingiberales</taxon>
        <taxon>Cannaceae</taxon>
        <taxon>Canna</taxon>
    </lineage>
</organism>
<proteinExistence type="predicted"/>
<dbReference type="AlphaFoldDB" id="A0AAQ3Q1U6"/>
<protein>
    <submittedName>
        <fullName evidence="2">Uncharacterized protein</fullName>
    </submittedName>
</protein>
<evidence type="ECO:0000313" key="2">
    <source>
        <dbReference type="EMBL" id="WOK93324.1"/>
    </source>
</evidence>
<evidence type="ECO:0000256" key="1">
    <source>
        <dbReference type="SAM" id="MobiDB-lite"/>
    </source>
</evidence>
<dbReference type="EMBL" id="CP136890">
    <property type="protein sequence ID" value="WOK93324.1"/>
    <property type="molecule type" value="Genomic_DNA"/>
</dbReference>
<feature type="region of interest" description="Disordered" evidence="1">
    <location>
        <begin position="36"/>
        <end position="70"/>
    </location>
</feature>
<reference evidence="2 3" key="1">
    <citation type="submission" date="2023-10" db="EMBL/GenBank/DDBJ databases">
        <title>Chromosome-scale genome assembly provides insights into flower coloration mechanisms of Canna indica.</title>
        <authorList>
            <person name="Li C."/>
        </authorList>
    </citation>
    <scope>NUCLEOTIDE SEQUENCE [LARGE SCALE GENOMIC DNA]</scope>
    <source>
        <tissue evidence="2">Flower</tissue>
    </source>
</reference>
<feature type="compositionally biased region" description="Basic and acidic residues" evidence="1">
    <location>
        <begin position="40"/>
        <end position="54"/>
    </location>
</feature>
<gene>
    <name evidence="2" type="ORF">Cni_G02021</name>
</gene>
<evidence type="ECO:0000313" key="3">
    <source>
        <dbReference type="Proteomes" id="UP001327560"/>
    </source>
</evidence>
<accession>A0AAQ3Q1U6</accession>